<protein>
    <submittedName>
        <fullName evidence="1">Uncharacterized protein</fullName>
    </submittedName>
</protein>
<proteinExistence type="predicted"/>
<sequence length="82" mass="9503">MGRLHPSWISLQRYRKVSDFLKAFHPNEKENVPVKPPCITRLTWHTSFTIAFVIGCRHGSPVVVLQNMESFMNFEVAVQLSF</sequence>
<dbReference type="EMBL" id="CM004478">
    <property type="protein sequence ID" value="OCT72117.1"/>
    <property type="molecule type" value="Genomic_DNA"/>
</dbReference>
<dbReference type="Proteomes" id="UP000694892">
    <property type="component" value="Chromosome 7L"/>
</dbReference>
<evidence type="ECO:0000313" key="2">
    <source>
        <dbReference type="Proteomes" id="UP000694892"/>
    </source>
</evidence>
<organism evidence="1 2">
    <name type="scientific">Xenopus laevis</name>
    <name type="common">African clawed frog</name>
    <dbReference type="NCBI Taxonomy" id="8355"/>
    <lineage>
        <taxon>Eukaryota</taxon>
        <taxon>Metazoa</taxon>
        <taxon>Chordata</taxon>
        <taxon>Craniata</taxon>
        <taxon>Vertebrata</taxon>
        <taxon>Euteleostomi</taxon>
        <taxon>Amphibia</taxon>
        <taxon>Batrachia</taxon>
        <taxon>Anura</taxon>
        <taxon>Pipoidea</taxon>
        <taxon>Pipidae</taxon>
        <taxon>Xenopodinae</taxon>
        <taxon>Xenopus</taxon>
        <taxon>Xenopus</taxon>
    </lineage>
</organism>
<reference evidence="2" key="1">
    <citation type="journal article" date="2016" name="Nature">
        <title>Genome evolution in the allotetraploid frog Xenopus laevis.</title>
        <authorList>
            <person name="Session A.M."/>
            <person name="Uno Y."/>
            <person name="Kwon T."/>
            <person name="Chapman J.A."/>
            <person name="Toyoda A."/>
            <person name="Takahashi S."/>
            <person name="Fukui A."/>
            <person name="Hikosaka A."/>
            <person name="Suzuki A."/>
            <person name="Kondo M."/>
            <person name="van Heeringen S.J."/>
            <person name="Quigley I."/>
            <person name="Heinz S."/>
            <person name="Ogino H."/>
            <person name="Ochi H."/>
            <person name="Hellsten U."/>
            <person name="Lyons J.B."/>
            <person name="Simakov O."/>
            <person name="Putnam N."/>
            <person name="Stites J."/>
            <person name="Kuroki Y."/>
            <person name="Tanaka T."/>
            <person name="Michiue T."/>
            <person name="Watanabe M."/>
            <person name="Bogdanovic O."/>
            <person name="Lister R."/>
            <person name="Georgiou G."/>
            <person name="Paranjpe S.S."/>
            <person name="van Kruijsbergen I."/>
            <person name="Shu S."/>
            <person name="Carlson J."/>
            <person name="Kinoshita T."/>
            <person name="Ohta Y."/>
            <person name="Mawaribuchi S."/>
            <person name="Jenkins J."/>
            <person name="Grimwood J."/>
            <person name="Schmutz J."/>
            <person name="Mitros T."/>
            <person name="Mozaffari S.V."/>
            <person name="Suzuki Y."/>
            <person name="Haramoto Y."/>
            <person name="Yamamoto T.S."/>
            <person name="Takagi C."/>
            <person name="Heald R."/>
            <person name="Miller K."/>
            <person name="Haudenschild C."/>
            <person name="Kitzman J."/>
            <person name="Nakayama T."/>
            <person name="Izutsu Y."/>
            <person name="Robert J."/>
            <person name="Fortriede J."/>
            <person name="Burns K."/>
            <person name="Lotay V."/>
            <person name="Karimi K."/>
            <person name="Yasuoka Y."/>
            <person name="Dichmann D.S."/>
            <person name="Flajnik M.F."/>
            <person name="Houston D.W."/>
            <person name="Shendure J."/>
            <person name="DuPasquier L."/>
            <person name="Vize P.D."/>
            <person name="Zorn A.M."/>
            <person name="Ito M."/>
            <person name="Marcotte E.M."/>
            <person name="Wallingford J.B."/>
            <person name="Ito Y."/>
            <person name="Asashima M."/>
            <person name="Ueno N."/>
            <person name="Matsuda Y."/>
            <person name="Veenstra G.J."/>
            <person name="Fujiyama A."/>
            <person name="Harland R.M."/>
            <person name="Taira M."/>
            <person name="Rokhsar D.S."/>
        </authorList>
    </citation>
    <scope>NUCLEOTIDE SEQUENCE [LARGE SCALE GENOMIC DNA]</scope>
    <source>
        <strain evidence="2">J</strain>
    </source>
</reference>
<accession>A0A974CFM7</accession>
<gene>
    <name evidence="1" type="ORF">XELAEV_18035082mg</name>
</gene>
<evidence type="ECO:0000313" key="1">
    <source>
        <dbReference type="EMBL" id="OCT72117.1"/>
    </source>
</evidence>
<dbReference type="AlphaFoldDB" id="A0A974CFM7"/>
<name>A0A974CFM7_XENLA</name>